<dbReference type="CDD" id="cd05121">
    <property type="entry name" value="ABC1_ADCK3-like"/>
    <property type="match status" value="1"/>
</dbReference>
<evidence type="ECO:0000259" key="1">
    <source>
        <dbReference type="Pfam" id="PF03109"/>
    </source>
</evidence>
<dbReference type="InterPro" id="IPR051130">
    <property type="entry name" value="Mito_struct-func_regulator"/>
</dbReference>
<evidence type="ECO:0000313" key="2">
    <source>
        <dbReference type="EMBL" id="KAL3768677.1"/>
    </source>
</evidence>
<name>A0ABD3MZ81_9STRA</name>
<dbReference type="PANTHER" id="PTHR43173:SF34">
    <property type="entry name" value="ABC1 ATYPICAL KINASE-LIKE DOMAIN-CONTAINING PROTEIN"/>
    <property type="match status" value="1"/>
</dbReference>
<protein>
    <recommendedName>
        <fullName evidence="1">ABC1 atypical kinase-like domain-containing protein</fullName>
    </recommendedName>
</protein>
<proteinExistence type="predicted"/>
<feature type="domain" description="ABC1 atypical kinase-like" evidence="1">
    <location>
        <begin position="185"/>
        <end position="357"/>
    </location>
</feature>
<dbReference type="AlphaFoldDB" id="A0ABD3MZ81"/>
<dbReference type="Proteomes" id="UP001530293">
    <property type="component" value="Unassembled WGS sequence"/>
</dbReference>
<dbReference type="Pfam" id="PF03109">
    <property type="entry name" value="ABC1"/>
    <property type="match status" value="2"/>
</dbReference>
<reference evidence="2 3" key="1">
    <citation type="submission" date="2024-10" db="EMBL/GenBank/DDBJ databases">
        <title>Updated reference genomes for cyclostephanoid diatoms.</title>
        <authorList>
            <person name="Roberts W.R."/>
            <person name="Alverson A.J."/>
        </authorList>
    </citation>
    <scope>NUCLEOTIDE SEQUENCE [LARGE SCALE GENOMIC DNA]</scope>
    <source>
        <strain evidence="2 3">AJA232-27</strain>
    </source>
</reference>
<dbReference type="InterPro" id="IPR011009">
    <property type="entry name" value="Kinase-like_dom_sf"/>
</dbReference>
<dbReference type="EMBL" id="JALLBG020000062">
    <property type="protein sequence ID" value="KAL3768677.1"/>
    <property type="molecule type" value="Genomic_DNA"/>
</dbReference>
<keyword evidence="3" id="KW-1185">Reference proteome</keyword>
<dbReference type="InterPro" id="IPR004147">
    <property type="entry name" value="ABC1_dom"/>
</dbReference>
<evidence type="ECO:0000313" key="3">
    <source>
        <dbReference type="Proteomes" id="UP001530293"/>
    </source>
</evidence>
<sequence length="599" mass="66109">MTMMLSFRSVGVGGRCRALTGTSSSGNLRCCSYHRGLPCNASASSAAAAAAVGNGTASSSSNSNNGSINPTSRRSLALVGIIGGTTAIASIGGVAYLNEHLGGSEGLLRTASFYSLAIPKYIQYRYHMMVDSPDAVWDQLHKETSKAGLDKIMELQGFYVKSGQMCAANIGNAFPPIWQETMAPLQDDCPARPFSVVKSIIESEFGKKINEIFDSFEESPIGAASIGQVHRATLKDGSRVVVKVMYPGVEDVFRGDVRTIKMFAQVAQPVHVPPLIEIEKQFLTEFDYAREAEQLDRVRGNMIAAKLSGDSTRLCALPKPYLDLCTKRVLVMEELKGDKLVTALKKDMQRQMERVNRTLDKLGDEKKESFAKEFSLGENGPTSSEYQTYIRLLDAKRRMDNAYSAIYNVSMGWLPGVKKREYLGKSTLPINHAKLIDDLLYIHGHQILVDGCFNGDCHPGNIMLLGVDEGNPQLGLIDYGQVKALTRDERLLFCKLIIALADDNKEEICTLMKEAGYKSKYMDPNILYKFAKVGYDEDNLELTEGKHIQVYMEHLHDSDPVDQIPQQYIMASRASILLRGLGMQSTRAEVLPRLGDQLP</sequence>
<dbReference type="PANTHER" id="PTHR43173">
    <property type="entry name" value="ABC1 FAMILY PROTEIN"/>
    <property type="match status" value="1"/>
</dbReference>
<gene>
    <name evidence="2" type="ORF">ACHAWU_006778</name>
</gene>
<dbReference type="SUPFAM" id="SSF56112">
    <property type="entry name" value="Protein kinase-like (PK-like)"/>
    <property type="match status" value="1"/>
</dbReference>
<comment type="caution">
    <text evidence="2">The sequence shown here is derived from an EMBL/GenBank/DDBJ whole genome shotgun (WGS) entry which is preliminary data.</text>
</comment>
<accession>A0ABD3MZ81</accession>
<feature type="domain" description="ABC1 atypical kinase-like" evidence="1">
    <location>
        <begin position="409"/>
        <end position="509"/>
    </location>
</feature>
<organism evidence="2 3">
    <name type="scientific">Discostella pseudostelligera</name>
    <dbReference type="NCBI Taxonomy" id="259834"/>
    <lineage>
        <taxon>Eukaryota</taxon>
        <taxon>Sar</taxon>
        <taxon>Stramenopiles</taxon>
        <taxon>Ochrophyta</taxon>
        <taxon>Bacillariophyta</taxon>
        <taxon>Coscinodiscophyceae</taxon>
        <taxon>Thalassiosirophycidae</taxon>
        <taxon>Stephanodiscales</taxon>
        <taxon>Stephanodiscaceae</taxon>
        <taxon>Discostella</taxon>
    </lineage>
</organism>